<proteinExistence type="inferred from homology"/>
<comment type="similarity">
    <text evidence="2">Belongs to the SusD family.</text>
</comment>
<dbReference type="Pfam" id="PF14322">
    <property type="entry name" value="SusD-like_3"/>
    <property type="match status" value="1"/>
</dbReference>
<dbReference type="Gene3D" id="1.25.40.390">
    <property type="match status" value="1"/>
</dbReference>
<accession>A0A953HSQ4</accession>
<dbReference type="RefSeq" id="WP_222581798.1">
    <property type="nucleotide sequence ID" value="NZ_JAHVHU010000028.1"/>
</dbReference>
<keyword evidence="4" id="KW-0472">Membrane</keyword>
<dbReference type="EMBL" id="JAHVHU010000028">
    <property type="protein sequence ID" value="MBY5960248.1"/>
    <property type="molecule type" value="Genomic_DNA"/>
</dbReference>
<dbReference type="Pfam" id="PF07980">
    <property type="entry name" value="SusD_RagB"/>
    <property type="match status" value="1"/>
</dbReference>
<dbReference type="Proteomes" id="UP000753961">
    <property type="component" value="Unassembled WGS sequence"/>
</dbReference>
<comment type="subcellular location">
    <subcellularLocation>
        <location evidence="1">Cell outer membrane</location>
    </subcellularLocation>
</comment>
<evidence type="ECO:0000256" key="5">
    <source>
        <dbReference type="ARBA" id="ARBA00023237"/>
    </source>
</evidence>
<evidence type="ECO:0000259" key="6">
    <source>
        <dbReference type="Pfam" id="PF07980"/>
    </source>
</evidence>
<comment type="caution">
    <text evidence="8">The sequence shown here is derived from an EMBL/GenBank/DDBJ whole genome shotgun (WGS) entry which is preliminary data.</text>
</comment>
<evidence type="ECO:0000313" key="8">
    <source>
        <dbReference type="EMBL" id="MBY5960248.1"/>
    </source>
</evidence>
<dbReference type="AlphaFoldDB" id="A0A953HSQ4"/>
<evidence type="ECO:0000256" key="4">
    <source>
        <dbReference type="ARBA" id="ARBA00023136"/>
    </source>
</evidence>
<evidence type="ECO:0000313" key="9">
    <source>
        <dbReference type="Proteomes" id="UP000753961"/>
    </source>
</evidence>
<keyword evidence="5" id="KW-0998">Cell outer membrane</keyword>
<keyword evidence="3" id="KW-0732">Signal</keyword>
<evidence type="ECO:0000256" key="1">
    <source>
        <dbReference type="ARBA" id="ARBA00004442"/>
    </source>
</evidence>
<evidence type="ECO:0000256" key="2">
    <source>
        <dbReference type="ARBA" id="ARBA00006275"/>
    </source>
</evidence>
<dbReference type="GO" id="GO:0009279">
    <property type="term" value="C:cell outer membrane"/>
    <property type="evidence" value="ECO:0007669"/>
    <property type="project" value="UniProtKB-SubCell"/>
</dbReference>
<gene>
    <name evidence="8" type="ORF">KUV50_19005</name>
</gene>
<dbReference type="InterPro" id="IPR011990">
    <property type="entry name" value="TPR-like_helical_dom_sf"/>
</dbReference>
<organism evidence="8 9">
    <name type="scientific">Membranihabitans marinus</name>
    <dbReference type="NCBI Taxonomy" id="1227546"/>
    <lineage>
        <taxon>Bacteria</taxon>
        <taxon>Pseudomonadati</taxon>
        <taxon>Bacteroidota</taxon>
        <taxon>Saprospiria</taxon>
        <taxon>Saprospirales</taxon>
        <taxon>Saprospiraceae</taxon>
        <taxon>Membranihabitans</taxon>
    </lineage>
</organism>
<dbReference type="PROSITE" id="PS51257">
    <property type="entry name" value="PROKAR_LIPOPROTEIN"/>
    <property type="match status" value="1"/>
</dbReference>
<dbReference type="InterPro" id="IPR012944">
    <property type="entry name" value="SusD_RagB_dom"/>
</dbReference>
<dbReference type="InterPro" id="IPR033985">
    <property type="entry name" value="SusD-like_N"/>
</dbReference>
<keyword evidence="9" id="KW-1185">Reference proteome</keyword>
<evidence type="ECO:0000256" key="3">
    <source>
        <dbReference type="ARBA" id="ARBA00022729"/>
    </source>
</evidence>
<feature type="domain" description="RagB/SusD" evidence="6">
    <location>
        <begin position="397"/>
        <end position="576"/>
    </location>
</feature>
<dbReference type="SUPFAM" id="SSF48452">
    <property type="entry name" value="TPR-like"/>
    <property type="match status" value="1"/>
</dbReference>
<evidence type="ECO:0000259" key="7">
    <source>
        <dbReference type="Pfam" id="PF14322"/>
    </source>
</evidence>
<protein>
    <submittedName>
        <fullName evidence="8">RagB/SusD family nutrient uptake outer membrane protein</fullName>
    </submittedName>
</protein>
<feature type="domain" description="SusD-like N-terminal" evidence="7">
    <location>
        <begin position="101"/>
        <end position="224"/>
    </location>
</feature>
<reference evidence="8" key="1">
    <citation type="submission" date="2021-06" db="EMBL/GenBank/DDBJ databases">
        <title>44 bacteria genomes isolated from Dapeng, Shenzhen.</title>
        <authorList>
            <person name="Zheng W."/>
            <person name="Yu S."/>
            <person name="Huang Y."/>
        </authorList>
    </citation>
    <scope>NUCLEOTIDE SEQUENCE</scope>
    <source>
        <strain evidence="8">DP5N28-2</strain>
    </source>
</reference>
<name>A0A953HSQ4_9BACT</name>
<sequence>MKTNMFKKLTTIVLIAILFISCDDDWLDPKPLSIYTPDNIYINKQGMEAVLLSLRRDLRADFYGGNPMPLTLELISSDIGVAGEQRQDMVINHDLFSTPTQVGAWEEYRNWEVAYNPIRDANVVISRIEAPEWQSENDKNEVLAEAYFHRAYWYYRLVHQFGDVPFINNEHTKPKNDFFTHSRKSILKKIETDLEFAVNWLPQKVDPGKVNKAAGNHLLTKIYLANSQFDKAINSASEVIDGGNYSLMMDRFGVVAEDERFNVIWDLHQKENKSMPSNTEGILVVQDKFGFPGAQTDGTRTMRVYTPWWGHASWLKDPDGKRACIDANWDPQILAFGRGVGMFRPCNYFNFDIWENCGNDLRHDTDTNWMPTSKILINNPASNYFGQPVDFSDSNPQDSVRAWFPWPQYKVYVNDELRPQKPQGGNSDWYVFRLAETFLLRAEAYFWKGDLVNAVEDINKVRERAHAPLIDANDVDLNFILDERARELYIEEPRKCELTRVAFILAENNLYGYTMNNFSENNYWYDRVTEKNEFYNVGRIWEQFEYKINPYHVLWPIPQSAIDANNGGRINQNIGYAGAENNIAPLTEITDEQ</sequence>